<dbReference type="Proteomes" id="UP000004688">
    <property type="component" value="Chromosome"/>
</dbReference>
<dbReference type="eggNOG" id="ENOG5032S0I">
    <property type="taxonomic scope" value="Bacteria"/>
</dbReference>
<reference evidence="2 3" key="1">
    <citation type="journal article" date="2013" name="PLoS ONE">
        <title>Poles Apart: Arctic and Antarctic Octadecabacter strains Share High Genome Plasticity and a New Type of Xanthorhodopsin.</title>
        <authorList>
            <person name="Vollmers J."/>
            <person name="Voget S."/>
            <person name="Dietrich S."/>
            <person name="Gollnow K."/>
            <person name="Smits M."/>
            <person name="Meyer K."/>
            <person name="Brinkhoff T."/>
            <person name="Simon M."/>
            <person name="Daniel R."/>
        </authorList>
    </citation>
    <scope>NUCLEOTIDE SEQUENCE [LARGE SCALE GENOMIC DNA]</scope>
    <source>
        <strain evidence="2 3">238</strain>
    </source>
</reference>
<dbReference type="STRING" id="391616.OA238_c35280"/>
<keyword evidence="1" id="KW-0732">Signal</keyword>
<evidence type="ECO:0000256" key="1">
    <source>
        <dbReference type="SAM" id="SignalP"/>
    </source>
</evidence>
<evidence type="ECO:0000313" key="3">
    <source>
        <dbReference type="Proteomes" id="UP000004688"/>
    </source>
</evidence>
<dbReference type="HOGENOM" id="CLU_157187_0_0_5"/>
<feature type="signal peptide" evidence="1">
    <location>
        <begin position="1"/>
        <end position="26"/>
    </location>
</feature>
<name>M9RMV9_9RHOB</name>
<evidence type="ECO:0000313" key="2">
    <source>
        <dbReference type="EMBL" id="AGI73497.1"/>
    </source>
</evidence>
<feature type="chain" id="PRO_5004102150" evidence="1">
    <location>
        <begin position="27"/>
        <end position="121"/>
    </location>
</feature>
<accession>M9RMV9</accession>
<proteinExistence type="predicted"/>
<gene>
    <name evidence="2" type="ORF">OA238_c35280</name>
</gene>
<dbReference type="RefSeq" id="WP_015496502.1">
    <property type="nucleotide sequence ID" value="NC_020908.1"/>
</dbReference>
<keyword evidence="3" id="KW-1185">Reference proteome</keyword>
<dbReference type="KEGG" id="oar:OA238_c35280"/>
<protein>
    <submittedName>
        <fullName evidence="2">Uncharacterized protein</fullName>
    </submittedName>
</protein>
<dbReference type="EMBL" id="CP003742">
    <property type="protein sequence ID" value="AGI73497.1"/>
    <property type="molecule type" value="Genomic_DNA"/>
</dbReference>
<dbReference type="AlphaFoldDB" id="M9RMV9"/>
<sequence>MLGAGRYSVFMKTALVLILAASPVLADAPVVENVVFDDGRFDVTLSHPDTGWDDYADWWRVELADGTVLGTRVLAHPHVTEQPFTRSQSGFDISADAVEVFIRTSCIIDGWAVDAVAFTIP</sequence>
<organism evidence="2 3">
    <name type="scientific">Octadecabacter arcticus 238</name>
    <dbReference type="NCBI Taxonomy" id="391616"/>
    <lineage>
        <taxon>Bacteria</taxon>
        <taxon>Pseudomonadati</taxon>
        <taxon>Pseudomonadota</taxon>
        <taxon>Alphaproteobacteria</taxon>
        <taxon>Rhodobacterales</taxon>
        <taxon>Roseobacteraceae</taxon>
        <taxon>Octadecabacter</taxon>
    </lineage>
</organism>